<evidence type="ECO:0000256" key="14">
    <source>
        <dbReference type="ARBA" id="ARBA00022842"/>
    </source>
</evidence>
<accession>A0A3A6TV00</accession>
<evidence type="ECO:0000256" key="6">
    <source>
        <dbReference type="ARBA" id="ARBA00011245"/>
    </source>
</evidence>
<dbReference type="GO" id="GO:0046872">
    <property type="term" value="F:metal ion binding"/>
    <property type="evidence" value="ECO:0007669"/>
    <property type="project" value="UniProtKB-KW"/>
</dbReference>
<keyword evidence="10 23" id="KW-0436">Ligase</keyword>
<dbReference type="AlphaFoldDB" id="A0A3A6TV00"/>
<dbReference type="SUPFAM" id="SSF53623">
    <property type="entry name" value="MurD-like peptide ligases, catalytic domain"/>
    <property type="match status" value="1"/>
</dbReference>
<proteinExistence type="inferred from homology"/>
<comment type="subunit">
    <text evidence="6">Monomer.</text>
</comment>
<dbReference type="PROSITE" id="PS01012">
    <property type="entry name" value="FOLYLPOLYGLU_SYNT_2"/>
    <property type="match status" value="1"/>
</dbReference>
<evidence type="ECO:0000256" key="4">
    <source>
        <dbReference type="ARBA" id="ARBA00005150"/>
    </source>
</evidence>
<evidence type="ECO:0000256" key="8">
    <source>
        <dbReference type="ARBA" id="ARBA00013025"/>
    </source>
</evidence>
<evidence type="ECO:0000256" key="18">
    <source>
        <dbReference type="ARBA" id="ARBA00032510"/>
    </source>
</evidence>
<dbReference type="EC" id="6.3.2.17" evidence="8"/>
<evidence type="ECO:0000256" key="12">
    <source>
        <dbReference type="ARBA" id="ARBA00022741"/>
    </source>
</evidence>
<evidence type="ECO:0000313" key="27">
    <source>
        <dbReference type="Proteomes" id="UP000273022"/>
    </source>
</evidence>
<dbReference type="InterPro" id="IPR004101">
    <property type="entry name" value="Mur_ligase_C"/>
</dbReference>
<evidence type="ECO:0000256" key="16">
    <source>
        <dbReference type="ARBA" id="ARBA00030048"/>
    </source>
</evidence>
<comment type="catalytic activity">
    <reaction evidence="20">
        <text>10-formyltetrahydrofolyl-(gamma-L-Glu)(n) + L-glutamate + ATP = 10-formyltetrahydrofolyl-(gamma-L-Glu)(n+1) + ADP + phosphate + H(+)</text>
        <dbReference type="Rhea" id="RHEA:51904"/>
        <dbReference type="Rhea" id="RHEA-COMP:13088"/>
        <dbReference type="Rhea" id="RHEA-COMP:14300"/>
        <dbReference type="ChEBI" id="CHEBI:15378"/>
        <dbReference type="ChEBI" id="CHEBI:29985"/>
        <dbReference type="ChEBI" id="CHEBI:30616"/>
        <dbReference type="ChEBI" id="CHEBI:43474"/>
        <dbReference type="ChEBI" id="CHEBI:134413"/>
        <dbReference type="ChEBI" id="CHEBI:456216"/>
        <dbReference type="EC" id="6.3.2.17"/>
    </reaction>
</comment>
<gene>
    <name evidence="26" type="ORF">D5R81_06870</name>
</gene>
<dbReference type="GO" id="GO:0046654">
    <property type="term" value="P:tetrahydrofolate biosynthetic process"/>
    <property type="evidence" value="ECO:0007669"/>
    <property type="project" value="UniProtKB-UniPathway"/>
</dbReference>
<dbReference type="EMBL" id="QYYH01000032">
    <property type="protein sequence ID" value="RJY18094.1"/>
    <property type="molecule type" value="Genomic_DNA"/>
</dbReference>
<evidence type="ECO:0000256" key="21">
    <source>
        <dbReference type="ARBA" id="ARBA00049035"/>
    </source>
</evidence>
<dbReference type="InterPro" id="IPR001645">
    <property type="entry name" value="Folylpolyglutamate_synth"/>
</dbReference>
<comment type="pathway">
    <text evidence="4">Cofactor biosynthesis; tetrahydrofolylpolyglutamate biosynthesis.</text>
</comment>
<evidence type="ECO:0000256" key="5">
    <source>
        <dbReference type="ARBA" id="ARBA00008276"/>
    </source>
</evidence>
<evidence type="ECO:0000313" key="26">
    <source>
        <dbReference type="EMBL" id="RJY18094.1"/>
    </source>
</evidence>
<dbReference type="GO" id="GO:0008841">
    <property type="term" value="F:dihydrofolate synthase activity"/>
    <property type="evidence" value="ECO:0007669"/>
    <property type="project" value="UniProtKB-EC"/>
</dbReference>
<evidence type="ECO:0000256" key="23">
    <source>
        <dbReference type="PIRNR" id="PIRNR001563"/>
    </source>
</evidence>
<dbReference type="PROSITE" id="PS01011">
    <property type="entry name" value="FOLYLPOLYGLU_SYNT_1"/>
    <property type="match status" value="1"/>
</dbReference>
<evidence type="ECO:0000256" key="11">
    <source>
        <dbReference type="ARBA" id="ARBA00022723"/>
    </source>
</evidence>
<keyword evidence="11" id="KW-0479">Metal-binding</keyword>
<evidence type="ECO:0000256" key="13">
    <source>
        <dbReference type="ARBA" id="ARBA00022840"/>
    </source>
</evidence>
<dbReference type="GO" id="GO:0005524">
    <property type="term" value="F:ATP binding"/>
    <property type="evidence" value="ECO:0007669"/>
    <property type="project" value="UniProtKB-KW"/>
</dbReference>
<dbReference type="InterPro" id="IPR013221">
    <property type="entry name" value="Mur_ligase_cen"/>
</dbReference>
<protein>
    <recommendedName>
        <fullName evidence="9">Dihydrofolate synthase/folylpolyglutamate synthase</fullName>
        <ecNumber evidence="7">6.3.2.12</ecNumber>
        <ecNumber evidence="8">6.3.2.17</ecNumber>
    </recommendedName>
    <alternativeName>
        <fullName evidence="18">Folylpoly-gamma-glutamate synthetase-dihydrofolate synthetase</fullName>
    </alternativeName>
    <alternativeName>
        <fullName evidence="16">Folylpolyglutamate synthetase</fullName>
    </alternativeName>
    <alternativeName>
        <fullName evidence="17">Tetrahydrofolylpolyglutamate synthase</fullName>
    </alternativeName>
</protein>
<comment type="caution">
    <text evidence="26">The sequence shown here is derived from an EMBL/GenBank/DDBJ whole genome shotgun (WGS) entry which is preliminary data.</text>
</comment>
<evidence type="ECO:0000256" key="22">
    <source>
        <dbReference type="ARBA" id="ARBA00049161"/>
    </source>
</evidence>
<evidence type="ECO:0000256" key="7">
    <source>
        <dbReference type="ARBA" id="ARBA00013023"/>
    </source>
</evidence>
<evidence type="ECO:0000259" key="25">
    <source>
        <dbReference type="Pfam" id="PF08245"/>
    </source>
</evidence>
<comment type="catalytic activity">
    <reaction evidence="22">
        <text>7,8-dihydropteroate + L-glutamate + ATP = 7,8-dihydrofolate + ADP + phosphate + H(+)</text>
        <dbReference type="Rhea" id="RHEA:23584"/>
        <dbReference type="ChEBI" id="CHEBI:15378"/>
        <dbReference type="ChEBI" id="CHEBI:17839"/>
        <dbReference type="ChEBI" id="CHEBI:29985"/>
        <dbReference type="ChEBI" id="CHEBI:30616"/>
        <dbReference type="ChEBI" id="CHEBI:43474"/>
        <dbReference type="ChEBI" id="CHEBI:57451"/>
        <dbReference type="ChEBI" id="CHEBI:456216"/>
        <dbReference type="EC" id="6.3.2.12"/>
    </reaction>
</comment>
<keyword evidence="15" id="KW-0289">Folate biosynthesis</keyword>
<evidence type="ECO:0000256" key="1">
    <source>
        <dbReference type="ARBA" id="ARBA00001946"/>
    </source>
</evidence>
<dbReference type="InterPro" id="IPR036565">
    <property type="entry name" value="Mur-like_cat_sf"/>
</dbReference>
<comment type="catalytic activity">
    <reaction evidence="21">
        <text>(6R)-5,10-methylenetetrahydrofolyl-(gamma-L-Glu)(n) + L-glutamate + ATP = (6R)-5,10-methylenetetrahydrofolyl-(gamma-L-Glu)(n+1) + ADP + phosphate + H(+)</text>
        <dbReference type="Rhea" id="RHEA:51912"/>
        <dbReference type="Rhea" id="RHEA-COMP:13257"/>
        <dbReference type="Rhea" id="RHEA-COMP:13258"/>
        <dbReference type="ChEBI" id="CHEBI:15378"/>
        <dbReference type="ChEBI" id="CHEBI:29985"/>
        <dbReference type="ChEBI" id="CHEBI:30616"/>
        <dbReference type="ChEBI" id="CHEBI:43474"/>
        <dbReference type="ChEBI" id="CHEBI:136572"/>
        <dbReference type="ChEBI" id="CHEBI:456216"/>
        <dbReference type="EC" id="6.3.2.17"/>
    </reaction>
</comment>
<dbReference type="Pfam" id="PF02875">
    <property type="entry name" value="Mur_ligase_C"/>
    <property type="match status" value="1"/>
</dbReference>
<sequence length="418" mass="45945">MAKSTLGAHSTLQEWLDYIFAKHPTEIDMGTVRVSSVAKRMSLMELSPAKVITVAGTNGKGSTCALLDSILRQSGQKVGVYSSPHLIRFNERIIINGEEVSDSQLIEAFVAIETAREEISLTFFEYATLTGLYLFKAANLDTILLEVGLGGRLDATNIVDADISVITSIDLDHQEYLGNTRTVVALEKMGICRENRPAIIGEPNFPPLAMQQLKATGIAPFIVGENFTYIQQAFHWQYQGKRTISEIALPQLPLPNAATAIAVVEHYLPDLDEGIIRKGIEAAKVAGRLEVVSEAPLVLLDVAHNPHAARYLNQQLQQYSGKRLFALCGMLKDKDYSSVLNLLSKTIHHWSFVTLDEARGASALELLKSLPKTASADCYDEMNEAWENLQQQISADDVVIVFGSFYTVAGFKLIMSKG</sequence>
<keyword evidence="12 23" id="KW-0547">Nucleotide-binding</keyword>
<feature type="domain" description="Mur ligase C-terminal" evidence="24">
    <location>
        <begin position="287"/>
        <end position="405"/>
    </location>
</feature>
<dbReference type="PIRSF" id="PIRSF001563">
    <property type="entry name" value="Folylpolyglu_synth"/>
    <property type="match status" value="1"/>
</dbReference>
<comment type="similarity">
    <text evidence="5 23">Belongs to the folylpolyglutamate synthase family.</text>
</comment>
<feature type="domain" description="Mur ligase central" evidence="25">
    <location>
        <begin position="54"/>
        <end position="192"/>
    </location>
</feature>
<evidence type="ECO:0000256" key="15">
    <source>
        <dbReference type="ARBA" id="ARBA00022909"/>
    </source>
</evidence>
<comment type="catalytic activity">
    <reaction evidence="19">
        <text>(6S)-5,6,7,8-tetrahydrofolyl-(gamma-L-Glu)(n) + L-glutamate + ATP = (6S)-5,6,7,8-tetrahydrofolyl-(gamma-L-Glu)(n+1) + ADP + phosphate + H(+)</text>
        <dbReference type="Rhea" id="RHEA:10580"/>
        <dbReference type="Rhea" id="RHEA-COMP:14738"/>
        <dbReference type="Rhea" id="RHEA-COMP:14740"/>
        <dbReference type="ChEBI" id="CHEBI:15378"/>
        <dbReference type="ChEBI" id="CHEBI:29985"/>
        <dbReference type="ChEBI" id="CHEBI:30616"/>
        <dbReference type="ChEBI" id="CHEBI:43474"/>
        <dbReference type="ChEBI" id="CHEBI:141005"/>
        <dbReference type="ChEBI" id="CHEBI:456216"/>
        <dbReference type="EC" id="6.3.2.17"/>
    </reaction>
</comment>
<evidence type="ECO:0000256" key="9">
    <source>
        <dbReference type="ARBA" id="ARBA00019357"/>
    </source>
</evidence>
<dbReference type="UniPathway" id="UPA00077">
    <property type="reaction ID" value="UER00157"/>
</dbReference>
<organism evidence="26 27">
    <name type="scientific">Parashewanella spongiae</name>
    <dbReference type="NCBI Taxonomy" id="342950"/>
    <lineage>
        <taxon>Bacteria</taxon>
        <taxon>Pseudomonadati</taxon>
        <taxon>Pseudomonadota</taxon>
        <taxon>Gammaproteobacteria</taxon>
        <taxon>Alteromonadales</taxon>
        <taxon>Shewanellaceae</taxon>
        <taxon>Parashewanella</taxon>
    </lineage>
</organism>
<reference evidence="26 27" key="1">
    <citation type="submission" date="2018-09" db="EMBL/GenBank/DDBJ databases">
        <title>Phylogeny of the Shewanellaceae, and recommendation for two new genera, Pseudoshewanella and Parashewanella.</title>
        <authorList>
            <person name="Wang G."/>
        </authorList>
    </citation>
    <scope>NUCLEOTIDE SEQUENCE [LARGE SCALE GENOMIC DNA]</scope>
    <source>
        <strain evidence="26 27">KCTC 22492</strain>
    </source>
</reference>
<evidence type="ECO:0000256" key="2">
    <source>
        <dbReference type="ARBA" id="ARBA00002714"/>
    </source>
</evidence>
<dbReference type="GO" id="GO:0004326">
    <property type="term" value="F:tetrahydrofolylpolyglutamate synthase activity"/>
    <property type="evidence" value="ECO:0007669"/>
    <property type="project" value="UniProtKB-EC"/>
</dbReference>
<dbReference type="NCBIfam" id="TIGR01499">
    <property type="entry name" value="folC"/>
    <property type="match status" value="1"/>
</dbReference>
<dbReference type="GO" id="GO:0005737">
    <property type="term" value="C:cytoplasm"/>
    <property type="evidence" value="ECO:0007669"/>
    <property type="project" value="TreeGrafter"/>
</dbReference>
<dbReference type="RefSeq" id="WP_121852918.1">
    <property type="nucleotide sequence ID" value="NZ_CP037952.1"/>
</dbReference>
<dbReference type="Proteomes" id="UP000273022">
    <property type="component" value="Unassembled WGS sequence"/>
</dbReference>
<dbReference type="NCBIfam" id="NF008101">
    <property type="entry name" value="PRK10846.1"/>
    <property type="match status" value="1"/>
</dbReference>
<keyword evidence="13 23" id="KW-0067">ATP-binding</keyword>
<comment type="cofactor">
    <cofactor evidence="1">
        <name>Mg(2+)</name>
        <dbReference type="ChEBI" id="CHEBI:18420"/>
    </cofactor>
</comment>
<dbReference type="GO" id="GO:0046656">
    <property type="term" value="P:folic acid biosynthetic process"/>
    <property type="evidence" value="ECO:0007669"/>
    <property type="project" value="UniProtKB-KW"/>
</dbReference>
<dbReference type="EC" id="6.3.2.12" evidence="7"/>
<dbReference type="Gene3D" id="3.90.190.20">
    <property type="entry name" value="Mur ligase, C-terminal domain"/>
    <property type="match status" value="1"/>
</dbReference>
<keyword evidence="14" id="KW-0460">Magnesium</keyword>
<evidence type="ECO:0000256" key="19">
    <source>
        <dbReference type="ARBA" id="ARBA00047493"/>
    </source>
</evidence>
<name>A0A3A6TV00_9GAMM</name>
<dbReference type="Pfam" id="PF08245">
    <property type="entry name" value="Mur_ligase_M"/>
    <property type="match status" value="1"/>
</dbReference>
<comment type="function">
    <text evidence="2">Functions in two distinct reactions of the de novo folate biosynthetic pathway. Catalyzes the addition of a glutamate residue to dihydropteroate (7,8-dihydropteroate or H2Pte) to form dihydrofolate (7,8-dihydrofolate monoglutamate or H2Pte-Glu). Also catalyzes successive additions of L-glutamate to tetrahydrofolate or 10-formyltetrahydrofolate or 5,10-methylenetetrahydrofolate, leading to folylpolyglutamate derivatives.</text>
</comment>
<dbReference type="SUPFAM" id="SSF53244">
    <property type="entry name" value="MurD-like peptide ligases, peptide-binding domain"/>
    <property type="match status" value="1"/>
</dbReference>
<evidence type="ECO:0000256" key="10">
    <source>
        <dbReference type="ARBA" id="ARBA00022598"/>
    </source>
</evidence>
<evidence type="ECO:0000256" key="3">
    <source>
        <dbReference type="ARBA" id="ARBA00004799"/>
    </source>
</evidence>
<dbReference type="Gene3D" id="3.40.1190.10">
    <property type="entry name" value="Mur-like, catalytic domain"/>
    <property type="match status" value="1"/>
</dbReference>
<comment type="pathway">
    <text evidence="3">Cofactor biosynthesis; tetrahydrofolate biosynthesis; 7,8-dihydrofolate from 2-amino-4-hydroxy-6-hydroxymethyl-7,8-dihydropteridine diphosphate and 4-aminobenzoate: step 2/2.</text>
</comment>
<dbReference type="InterPro" id="IPR036615">
    <property type="entry name" value="Mur_ligase_C_dom_sf"/>
</dbReference>
<dbReference type="PANTHER" id="PTHR11136:SF0">
    <property type="entry name" value="DIHYDROFOLATE SYNTHETASE-RELATED"/>
    <property type="match status" value="1"/>
</dbReference>
<dbReference type="OrthoDB" id="9809356at2"/>
<evidence type="ECO:0000256" key="20">
    <source>
        <dbReference type="ARBA" id="ARBA00047808"/>
    </source>
</evidence>
<dbReference type="PANTHER" id="PTHR11136">
    <property type="entry name" value="FOLYLPOLYGLUTAMATE SYNTHASE-RELATED"/>
    <property type="match status" value="1"/>
</dbReference>
<dbReference type="InterPro" id="IPR018109">
    <property type="entry name" value="Folylpolyglutamate_synth_CS"/>
</dbReference>
<keyword evidence="27" id="KW-1185">Reference proteome</keyword>
<evidence type="ECO:0000259" key="24">
    <source>
        <dbReference type="Pfam" id="PF02875"/>
    </source>
</evidence>
<dbReference type="FunFam" id="3.40.1190.10:FF:000004">
    <property type="entry name" value="Dihydrofolate synthase/folylpolyglutamate synthase"/>
    <property type="match status" value="1"/>
</dbReference>
<evidence type="ECO:0000256" key="17">
    <source>
        <dbReference type="ARBA" id="ARBA00030592"/>
    </source>
</evidence>